<keyword evidence="3" id="KW-1185">Reference proteome</keyword>
<dbReference type="AlphaFoldDB" id="A0A7K3WHZ4"/>
<reference evidence="2 3" key="1">
    <citation type="submission" date="2020-02" db="EMBL/GenBank/DDBJ databases">
        <title>The whole genome sequence of CPCC 205119.</title>
        <authorList>
            <person name="Jiang Z."/>
        </authorList>
    </citation>
    <scope>NUCLEOTIDE SEQUENCE [LARGE SCALE GENOMIC DNA]</scope>
    <source>
        <strain evidence="2 3">CPCC 205119</strain>
    </source>
</reference>
<comment type="caution">
    <text evidence="2">The sequence shown here is derived from an EMBL/GenBank/DDBJ whole genome shotgun (WGS) entry which is preliminary data.</text>
</comment>
<dbReference type="InterPro" id="IPR002669">
    <property type="entry name" value="UreD"/>
</dbReference>
<dbReference type="Pfam" id="PF01774">
    <property type="entry name" value="UreD"/>
    <property type="match status" value="1"/>
</dbReference>
<organism evidence="2 3">
    <name type="scientific">Goekera deserti</name>
    <dbReference type="NCBI Taxonomy" id="2497753"/>
    <lineage>
        <taxon>Bacteria</taxon>
        <taxon>Bacillati</taxon>
        <taxon>Actinomycetota</taxon>
        <taxon>Actinomycetes</taxon>
        <taxon>Geodermatophilales</taxon>
        <taxon>Geodermatophilaceae</taxon>
        <taxon>Goekera</taxon>
    </lineage>
</organism>
<evidence type="ECO:0000313" key="2">
    <source>
        <dbReference type="EMBL" id="NEL55982.1"/>
    </source>
</evidence>
<sequence length="245" mass="25087">MRSLVEVVARAGPGGRTVLPVVRASGQLAVRRTGPVTVHLVATAFGPLGGDDAEVRLVVEPGAVLRVRSVAAAVVLPARGDSPPSAQRVLADVDGDLDLQLEPTVVAARAHHVATVTVRLGAGGELTLSEQVLLGRTGEQPGRWTGTTRVLRDGRPLLHTTLDLGPGAPTWAPPMAPRAYASTTRVRPGPGVGTATGVDAVRLPLPGGWVSTAWGDALDRVARADADLHPGSRPAAQPVLAGVPS</sequence>
<dbReference type="Proteomes" id="UP000470470">
    <property type="component" value="Unassembled WGS sequence"/>
</dbReference>
<keyword evidence="1" id="KW-0143">Chaperone</keyword>
<accession>A0A7K3WHZ4</accession>
<gene>
    <name evidence="2" type="ORF">G1H19_18575</name>
</gene>
<dbReference type="RefSeq" id="WP_162392852.1">
    <property type="nucleotide sequence ID" value="NZ_JAABOZ010000003.1"/>
</dbReference>
<protein>
    <submittedName>
        <fullName evidence="2">Urease accessory protein UreD</fullName>
    </submittedName>
</protein>
<proteinExistence type="predicted"/>
<evidence type="ECO:0000256" key="1">
    <source>
        <dbReference type="ARBA" id="ARBA00023186"/>
    </source>
</evidence>
<dbReference type="GO" id="GO:0016151">
    <property type="term" value="F:nickel cation binding"/>
    <property type="evidence" value="ECO:0007669"/>
    <property type="project" value="InterPro"/>
</dbReference>
<dbReference type="EMBL" id="JAAGWK010000028">
    <property type="protein sequence ID" value="NEL55982.1"/>
    <property type="molecule type" value="Genomic_DNA"/>
</dbReference>
<evidence type="ECO:0000313" key="3">
    <source>
        <dbReference type="Proteomes" id="UP000470470"/>
    </source>
</evidence>
<name>A0A7K3WHZ4_9ACTN</name>